<dbReference type="EMBL" id="AHHD01000066">
    <property type="protein sequence ID" value="EKG21056.1"/>
    <property type="molecule type" value="Genomic_DNA"/>
</dbReference>
<comment type="caution">
    <text evidence="1">The sequence shown here is derived from an EMBL/GenBank/DDBJ whole genome shotgun (WGS) entry which is preliminary data.</text>
</comment>
<dbReference type="VEuPathDB" id="FungiDB:MPH_01600"/>
<sequence>MATQSSPNLLTWLTTGLQQDRPALFVDDEKQPVSTSSSLDLERYHIPGAYQDPLVGTSTSNDFKTILSTWANKLRPSPKCANSQPSLGPVSQDALSPCHELALSPQSLALREHVRKPSSYEEYDDNITTVERNHGHVDDTLSIEAHRIPFTNHHIQEECPAQNDADSMAHHRASYPYQADGKTQLSFDENEVFAVSRKGGGMAAGCQAENLVGFLRPTSVLLLITVIHKLAGYQNDNELSVERSQWDVHQLLPRRAPTVMPCNSTSDSPIYFYLTVTVWYVENRNHILSFRILPFYNVNINGPYARIVSVTGLQWNWMAKGGIISNVPNLDARRLSTIQICHGLLILQPLNDTTP</sequence>
<reference evidence="1 2" key="1">
    <citation type="journal article" date="2012" name="BMC Genomics">
        <title>Tools to kill: Genome of one of the most destructive plant pathogenic fungi Macrophomina phaseolina.</title>
        <authorList>
            <person name="Islam M.S."/>
            <person name="Haque M.S."/>
            <person name="Islam M.M."/>
            <person name="Emdad E.M."/>
            <person name="Halim A."/>
            <person name="Hossen Q.M.M."/>
            <person name="Hossain M.Z."/>
            <person name="Ahmed B."/>
            <person name="Rahim S."/>
            <person name="Rahman M.S."/>
            <person name="Alam M.M."/>
            <person name="Hou S."/>
            <person name="Wan X."/>
            <person name="Saito J.A."/>
            <person name="Alam M."/>
        </authorList>
    </citation>
    <scope>NUCLEOTIDE SEQUENCE [LARGE SCALE GENOMIC DNA]</scope>
    <source>
        <strain evidence="1 2">MS6</strain>
    </source>
</reference>
<dbReference type="HOGENOM" id="CLU_780920_0_0_1"/>
<dbReference type="InParanoid" id="K2RF01"/>
<proteinExistence type="predicted"/>
<accession>K2RF01</accession>
<dbReference type="Proteomes" id="UP000007129">
    <property type="component" value="Unassembled WGS sequence"/>
</dbReference>
<name>K2RF01_MACPH</name>
<evidence type="ECO:0000313" key="2">
    <source>
        <dbReference type="Proteomes" id="UP000007129"/>
    </source>
</evidence>
<gene>
    <name evidence="1" type="ORF">MPH_01600</name>
</gene>
<dbReference type="AlphaFoldDB" id="K2RF01"/>
<organism evidence="1 2">
    <name type="scientific">Macrophomina phaseolina (strain MS6)</name>
    <name type="common">Charcoal rot fungus</name>
    <dbReference type="NCBI Taxonomy" id="1126212"/>
    <lineage>
        <taxon>Eukaryota</taxon>
        <taxon>Fungi</taxon>
        <taxon>Dikarya</taxon>
        <taxon>Ascomycota</taxon>
        <taxon>Pezizomycotina</taxon>
        <taxon>Dothideomycetes</taxon>
        <taxon>Dothideomycetes incertae sedis</taxon>
        <taxon>Botryosphaeriales</taxon>
        <taxon>Botryosphaeriaceae</taxon>
        <taxon>Macrophomina</taxon>
    </lineage>
</organism>
<evidence type="ECO:0000313" key="1">
    <source>
        <dbReference type="EMBL" id="EKG21056.1"/>
    </source>
</evidence>
<protein>
    <submittedName>
        <fullName evidence="1">Uncharacterized protein</fullName>
    </submittedName>
</protein>